<accession>A0A9X2Q222</accession>
<evidence type="ECO:0000256" key="1">
    <source>
        <dbReference type="SAM" id="MobiDB-lite"/>
    </source>
</evidence>
<name>A0A9X2Q222_9BACT</name>
<evidence type="ECO:0000313" key="2">
    <source>
        <dbReference type="EMBL" id="MCS3679014.1"/>
    </source>
</evidence>
<protein>
    <submittedName>
        <fullName evidence="2">Uncharacterized protein</fullName>
    </submittedName>
</protein>
<dbReference type="EMBL" id="JANUAU010000011">
    <property type="protein sequence ID" value="MCS3679014.1"/>
    <property type="molecule type" value="Genomic_DNA"/>
</dbReference>
<comment type="caution">
    <text evidence="2">The sequence shown here is derived from an EMBL/GenBank/DDBJ whole genome shotgun (WGS) entry which is preliminary data.</text>
</comment>
<dbReference type="Proteomes" id="UP001155027">
    <property type="component" value="Unassembled WGS sequence"/>
</dbReference>
<organism evidence="2 3">
    <name type="scientific">Salinibacter ruber</name>
    <dbReference type="NCBI Taxonomy" id="146919"/>
    <lineage>
        <taxon>Bacteria</taxon>
        <taxon>Pseudomonadati</taxon>
        <taxon>Rhodothermota</taxon>
        <taxon>Rhodothermia</taxon>
        <taxon>Rhodothermales</taxon>
        <taxon>Salinibacteraceae</taxon>
        <taxon>Salinibacter</taxon>
    </lineage>
</organism>
<dbReference type="AlphaFoldDB" id="A0A9X2Q222"/>
<gene>
    <name evidence="2" type="ORF">GGP71_002957</name>
</gene>
<sequence>MCFESGTATRMSPLGRVVVSPHGPHAHKKPGAGQADTGLVRVFVPTDAGTRGLD</sequence>
<evidence type="ECO:0000313" key="3">
    <source>
        <dbReference type="Proteomes" id="UP001155027"/>
    </source>
</evidence>
<reference evidence="2" key="1">
    <citation type="submission" date="2022-08" db="EMBL/GenBank/DDBJ databases">
        <title>Genomic Encyclopedia of Type Strains, Phase V (KMG-V): Genome sequencing to study the core and pangenomes of soil and plant-associated prokaryotes.</title>
        <authorList>
            <person name="Whitman W."/>
        </authorList>
    </citation>
    <scope>NUCLEOTIDE SEQUENCE</scope>
    <source>
        <strain evidence="2">0</strain>
    </source>
</reference>
<feature type="region of interest" description="Disordered" evidence="1">
    <location>
        <begin position="14"/>
        <end position="36"/>
    </location>
</feature>
<proteinExistence type="predicted"/>